<dbReference type="AlphaFoldDB" id="A0AAD8LCF1"/>
<keyword evidence="3" id="KW-1185">Reference proteome</keyword>
<comment type="caution">
    <text evidence="2">The sequence shown here is derived from an EMBL/GenBank/DDBJ whole genome shotgun (WGS) entry which is preliminary data.</text>
</comment>
<feature type="region of interest" description="Disordered" evidence="1">
    <location>
        <begin position="124"/>
        <end position="143"/>
    </location>
</feature>
<dbReference type="EMBL" id="JAUHHV010000001">
    <property type="protein sequence ID" value="KAK1439829.1"/>
    <property type="molecule type" value="Genomic_DNA"/>
</dbReference>
<evidence type="ECO:0000313" key="2">
    <source>
        <dbReference type="EMBL" id="KAK1439829.1"/>
    </source>
</evidence>
<reference evidence="2" key="1">
    <citation type="journal article" date="2023" name="bioRxiv">
        <title>Improved chromosome-level genome assembly for marigold (Tagetes erecta).</title>
        <authorList>
            <person name="Jiang F."/>
            <person name="Yuan L."/>
            <person name="Wang S."/>
            <person name="Wang H."/>
            <person name="Xu D."/>
            <person name="Wang A."/>
            <person name="Fan W."/>
        </authorList>
    </citation>
    <scope>NUCLEOTIDE SEQUENCE</scope>
    <source>
        <strain evidence="2">WSJ</strain>
        <tissue evidence="2">Leaf</tissue>
    </source>
</reference>
<feature type="compositionally biased region" description="Polar residues" evidence="1">
    <location>
        <begin position="124"/>
        <end position="137"/>
    </location>
</feature>
<gene>
    <name evidence="2" type="ORF">QVD17_05651</name>
</gene>
<sequence length="159" mass="17768">MGTCASVQYSTNRGTLLITNASSTTVMLINSIDGKLQEFRQPIKAGNVISDHQNTFFICNAEEMYVNCYVPHVPGDEDLQPGQIYFIMPISKLYRPITLQELCLLAIKASSAIEKSAEMKKMNRTTSFKQVSRTTSLGGRRKRNGNQKVDFQLALKQLA</sequence>
<dbReference type="Proteomes" id="UP001229421">
    <property type="component" value="Unassembled WGS sequence"/>
</dbReference>
<evidence type="ECO:0000313" key="3">
    <source>
        <dbReference type="Proteomes" id="UP001229421"/>
    </source>
</evidence>
<evidence type="ECO:0000256" key="1">
    <source>
        <dbReference type="SAM" id="MobiDB-lite"/>
    </source>
</evidence>
<name>A0AAD8LCF1_TARER</name>
<dbReference type="Pfam" id="PF14009">
    <property type="entry name" value="PADRE"/>
    <property type="match status" value="1"/>
</dbReference>
<accession>A0AAD8LCF1</accession>
<dbReference type="PANTHER" id="PTHR33052">
    <property type="entry name" value="DUF4228 DOMAIN PROTEIN-RELATED"/>
    <property type="match status" value="1"/>
</dbReference>
<protein>
    <submittedName>
        <fullName evidence="2">Uncharacterized protein</fullName>
    </submittedName>
</protein>
<organism evidence="2 3">
    <name type="scientific">Tagetes erecta</name>
    <name type="common">African marigold</name>
    <dbReference type="NCBI Taxonomy" id="13708"/>
    <lineage>
        <taxon>Eukaryota</taxon>
        <taxon>Viridiplantae</taxon>
        <taxon>Streptophyta</taxon>
        <taxon>Embryophyta</taxon>
        <taxon>Tracheophyta</taxon>
        <taxon>Spermatophyta</taxon>
        <taxon>Magnoliopsida</taxon>
        <taxon>eudicotyledons</taxon>
        <taxon>Gunneridae</taxon>
        <taxon>Pentapetalae</taxon>
        <taxon>asterids</taxon>
        <taxon>campanulids</taxon>
        <taxon>Asterales</taxon>
        <taxon>Asteraceae</taxon>
        <taxon>Asteroideae</taxon>
        <taxon>Heliantheae alliance</taxon>
        <taxon>Tageteae</taxon>
        <taxon>Tagetes</taxon>
    </lineage>
</organism>
<proteinExistence type="predicted"/>
<dbReference type="InterPro" id="IPR025322">
    <property type="entry name" value="PADRE_dom"/>
</dbReference>